<evidence type="ECO:0000256" key="1">
    <source>
        <dbReference type="SAM" id="MobiDB-lite"/>
    </source>
</evidence>
<dbReference type="GO" id="GO:0005737">
    <property type="term" value="C:cytoplasm"/>
    <property type="evidence" value="ECO:0007669"/>
    <property type="project" value="TreeGrafter"/>
</dbReference>
<proteinExistence type="predicted"/>
<dbReference type="InterPro" id="IPR023393">
    <property type="entry name" value="START-like_dom_sf"/>
</dbReference>
<evidence type="ECO:0000313" key="4">
    <source>
        <dbReference type="Proteomes" id="UP000008743"/>
    </source>
</evidence>
<keyword evidence="4" id="KW-1185">Reference proteome</keyword>
<organism evidence="3 4">
    <name type="scientific">Capsaspora owczarzaki (strain ATCC 30864)</name>
    <dbReference type="NCBI Taxonomy" id="595528"/>
    <lineage>
        <taxon>Eukaryota</taxon>
        <taxon>Filasterea</taxon>
        <taxon>Capsaspora</taxon>
    </lineage>
</organism>
<dbReference type="SUPFAM" id="SSF55961">
    <property type="entry name" value="Bet v1-like"/>
    <property type="match status" value="1"/>
</dbReference>
<evidence type="ECO:0000313" key="3">
    <source>
        <dbReference type="EMBL" id="KJE98057.1"/>
    </source>
</evidence>
<sequence>MLEREYRILVPMTVDEYRIGQIYMTVRHTEKETQAGTEVEVVVNEAREHPELGPGHYTEKRYYLASKFPGWLAAIVPSNMYLCEKSWNCYPKTLTETTASFCSSFYLRIETLYTSPTPTEEAHQPSPLPIDVVDIVRDDYPKSHYLEAEDPHYFTSIKTGRGPLREGWCSDPVIPKMLAIKRVSASFAFWGLQTKVESFTHQCLREIFLVGHRQAFAWIDEWIELSEADVREYEEQVLACATRSHQSTAETHQHHHTAPDSLQR</sequence>
<dbReference type="eggNOG" id="KOG3668">
    <property type="taxonomic scope" value="Eukaryota"/>
</dbReference>
<protein>
    <submittedName>
        <fullName evidence="3">Phosphatidylinositol transfer protein</fullName>
    </submittedName>
</protein>
<dbReference type="RefSeq" id="XP_004342693.2">
    <property type="nucleotide sequence ID" value="XM_004342644.2"/>
</dbReference>
<name>A0A0D2W1B4_CAPO3</name>
<dbReference type="InterPro" id="IPR001666">
    <property type="entry name" value="PI_transfer"/>
</dbReference>
<feature type="region of interest" description="Disordered" evidence="1">
    <location>
        <begin position="244"/>
        <end position="264"/>
    </location>
</feature>
<dbReference type="Proteomes" id="UP000008743">
    <property type="component" value="Unassembled WGS sequence"/>
</dbReference>
<dbReference type="PANTHER" id="PTHR10658:SF54">
    <property type="entry name" value="CYTOPLASMIC PHOSPHATIDYLINOSITOL TRANSFER PROTEIN 1"/>
    <property type="match status" value="1"/>
</dbReference>
<dbReference type="EMBL" id="KE346376">
    <property type="protein sequence ID" value="KJE98057.1"/>
    <property type="molecule type" value="Genomic_DNA"/>
</dbReference>
<dbReference type="STRING" id="595528.A0A0D2W1B4"/>
<dbReference type="Pfam" id="PF02121">
    <property type="entry name" value="IP_trans"/>
    <property type="match status" value="1"/>
</dbReference>
<evidence type="ECO:0000259" key="2">
    <source>
        <dbReference type="Pfam" id="PF02121"/>
    </source>
</evidence>
<dbReference type="PhylomeDB" id="A0A0D2W1B4"/>
<dbReference type="AlphaFoldDB" id="A0A0D2W1B4"/>
<dbReference type="GO" id="GO:0008526">
    <property type="term" value="F:phosphatidylinositol transfer activity"/>
    <property type="evidence" value="ECO:0007669"/>
    <property type="project" value="TreeGrafter"/>
</dbReference>
<reference evidence="4" key="1">
    <citation type="submission" date="2011-02" db="EMBL/GenBank/DDBJ databases">
        <title>The Genome Sequence of Capsaspora owczarzaki ATCC 30864.</title>
        <authorList>
            <person name="Russ C."/>
            <person name="Cuomo C."/>
            <person name="Burger G."/>
            <person name="Gray M.W."/>
            <person name="Holland P.W.H."/>
            <person name="King N."/>
            <person name="Lang F.B.F."/>
            <person name="Roger A.J."/>
            <person name="Ruiz-Trillo I."/>
            <person name="Young S.K."/>
            <person name="Zeng Q."/>
            <person name="Gargeya S."/>
            <person name="Alvarado L."/>
            <person name="Berlin A."/>
            <person name="Chapman S.B."/>
            <person name="Chen Z."/>
            <person name="Freedman E."/>
            <person name="Gellesch M."/>
            <person name="Goldberg J."/>
            <person name="Griggs A."/>
            <person name="Gujja S."/>
            <person name="Heilman E."/>
            <person name="Heiman D."/>
            <person name="Howarth C."/>
            <person name="Mehta T."/>
            <person name="Neiman D."/>
            <person name="Pearson M."/>
            <person name="Roberts A."/>
            <person name="Saif S."/>
            <person name="Shea T."/>
            <person name="Shenoy N."/>
            <person name="Sisk P."/>
            <person name="Stolte C."/>
            <person name="Sykes S."/>
            <person name="White J."/>
            <person name="Yandava C."/>
            <person name="Haas B."/>
            <person name="Nusbaum C."/>
            <person name="Birren B."/>
        </authorList>
    </citation>
    <scope>NUCLEOTIDE SEQUENCE</scope>
    <source>
        <strain evidence="4">ATCC 30864</strain>
    </source>
</reference>
<dbReference type="InterPro" id="IPR055261">
    <property type="entry name" value="PI_transfer_N"/>
</dbReference>
<dbReference type="PRINTS" id="PR00391">
    <property type="entry name" value="PITRANSFER"/>
</dbReference>
<gene>
    <name evidence="3" type="ORF">CAOG_008092</name>
</gene>
<dbReference type="PANTHER" id="PTHR10658">
    <property type="entry name" value="PHOSPHATIDYLINOSITOL TRANSFER PROTEIN"/>
    <property type="match status" value="1"/>
</dbReference>
<dbReference type="Gene3D" id="3.30.530.20">
    <property type="match status" value="1"/>
</dbReference>
<feature type="domain" description="Phosphatidylinositol transfer protein N-terminal" evidence="2">
    <location>
        <begin position="1"/>
        <end position="237"/>
    </location>
</feature>
<dbReference type="GO" id="GO:0035091">
    <property type="term" value="F:phosphatidylinositol binding"/>
    <property type="evidence" value="ECO:0007669"/>
    <property type="project" value="TreeGrafter"/>
</dbReference>
<dbReference type="InParanoid" id="A0A0D2W1B4"/>
<dbReference type="OrthoDB" id="10053061at2759"/>
<accession>A0A0D2W1B4</accession>